<comment type="caution">
    <text evidence="2">The sequence shown here is derived from an EMBL/GenBank/DDBJ whole genome shotgun (WGS) entry which is preliminary data.</text>
</comment>
<feature type="compositionally biased region" description="Low complexity" evidence="1">
    <location>
        <begin position="287"/>
        <end position="300"/>
    </location>
</feature>
<dbReference type="EMBL" id="BSDZ01000079">
    <property type="protein sequence ID" value="GLI68258.1"/>
    <property type="molecule type" value="Genomic_DNA"/>
</dbReference>
<accession>A0ABQ5SFM9</accession>
<feature type="region of interest" description="Disordered" evidence="1">
    <location>
        <begin position="124"/>
        <end position="185"/>
    </location>
</feature>
<feature type="region of interest" description="Disordered" evidence="1">
    <location>
        <begin position="262"/>
        <end position="370"/>
    </location>
</feature>
<evidence type="ECO:0000256" key="1">
    <source>
        <dbReference type="SAM" id="MobiDB-lite"/>
    </source>
</evidence>
<protein>
    <submittedName>
        <fullName evidence="2">Uncharacterized protein</fullName>
    </submittedName>
</protein>
<feature type="region of interest" description="Disordered" evidence="1">
    <location>
        <begin position="399"/>
        <end position="429"/>
    </location>
</feature>
<reference evidence="2 3" key="1">
    <citation type="journal article" date="2023" name="IScience">
        <title>Expanded male sex-determining region conserved during the evolution of homothallism in the green alga Volvox.</title>
        <authorList>
            <person name="Yamamoto K."/>
            <person name="Matsuzaki R."/>
            <person name="Mahakham W."/>
            <person name="Heman W."/>
            <person name="Sekimoto H."/>
            <person name="Kawachi M."/>
            <person name="Minakuchi Y."/>
            <person name="Toyoda A."/>
            <person name="Nozaki H."/>
        </authorList>
    </citation>
    <scope>NUCLEOTIDE SEQUENCE [LARGE SCALE GENOMIC DNA]</scope>
    <source>
        <strain evidence="2 3">NIES-4468</strain>
    </source>
</reference>
<keyword evidence="3" id="KW-1185">Reference proteome</keyword>
<dbReference type="Proteomes" id="UP001165090">
    <property type="component" value="Unassembled WGS sequence"/>
</dbReference>
<organism evidence="2 3">
    <name type="scientific">Volvox africanus</name>
    <dbReference type="NCBI Taxonomy" id="51714"/>
    <lineage>
        <taxon>Eukaryota</taxon>
        <taxon>Viridiplantae</taxon>
        <taxon>Chlorophyta</taxon>
        <taxon>core chlorophytes</taxon>
        <taxon>Chlorophyceae</taxon>
        <taxon>CS clade</taxon>
        <taxon>Chlamydomonadales</taxon>
        <taxon>Volvocaceae</taxon>
        <taxon>Volvox</taxon>
    </lineage>
</organism>
<sequence length="429" mass="44363">MELVALSVGLVAAAVVLPALILLCGTRFKDAPTGPPMANRKGALAGTLQVDPILQPDWAVKQAAREAQQKKQLAIILNSHQARLHKVGGAGGGGSGTSGQDHIHVVMRQPSTMADKFALPSHLTKQLGQPSRRAMPPGSHPQKDSSVDSIPPPLPDRKSLSTPVQQPDTTFAASPSTSISRSALNDSSINVRTSAGGETPELLYARQLNSNTSTGSRRAALGISSLNGPMDCSSMVVPVSEMYTLDSSETLRDLHGGGSGNTWANLNRAGGPASASKPDSLGLQPGAAAHATAAGSLAPAELSPPQSDGPRIGAPLRSSKPASVDDSAPGFGYSRRGVGASPQVQLREEEEEEEEDEQADGGQVGQQRLSSDAVERLVHGIDWSAAAVNAENSTRASYAMGITTTTTNAKLPPPAPRPISPRRLASGPD</sequence>
<evidence type="ECO:0000313" key="2">
    <source>
        <dbReference type="EMBL" id="GLI68258.1"/>
    </source>
</evidence>
<feature type="compositionally biased region" description="Polar residues" evidence="1">
    <location>
        <begin position="399"/>
        <end position="409"/>
    </location>
</feature>
<feature type="compositionally biased region" description="Acidic residues" evidence="1">
    <location>
        <begin position="348"/>
        <end position="359"/>
    </location>
</feature>
<evidence type="ECO:0000313" key="3">
    <source>
        <dbReference type="Proteomes" id="UP001165090"/>
    </source>
</evidence>
<feature type="compositionally biased region" description="Polar residues" evidence="1">
    <location>
        <begin position="160"/>
        <end position="185"/>
    </location>
</feature>
<proteinExistence type="predicted"/>
<feature type="non-terminal residue" evidence="2">
    <location>
        <position position="429"/>
    </location>
</feature>
<name>A0ABQ5SFM9_9CHLO</name>
<gene>
    <name evidence="2" type="ORF">VaNZ11_012613</name>
</gene>